<keyword evidence="2" id="KW-1185">Reference proteome</keyword>
<evidence type="ECO:0000313" key="2">
    <source>
        <dbReference type="Proteomes" id="UP001054945"/>
    </source>
</evidence>
<reference evidence="1 2" key="1">
    <citation type="submission" date="2021-06" db="EMBL/GenBank/DDBJ databases">
        <title>Caerostris extrusa draft genome.</title>
        <authorList>
            <person name="Kono N."/>
            <person name="Arakawa K."/>
        </authorList>
    </citation>
    <scope>NUCLEOTIDE SEQUENCE [LARGE SCALE GENOMIC DNA]</scope>
</reference>
<comment type="caution">
    <text evidence="1">The sequence shown here is derived from an EMBL/GenBank/DDBJ whole genome shotgun (WGS) entry which is preliminary data.</text>
</comment>
<protein>
    <submittedName>
        <fullName evidence="1">Uncharacterized protein</fullName>
    </submittedName>
</protein>
<organism evidence="1 2">
    <name type="scientific">Caerostris extrusa</name>
    <name type="common">Bark spider</name>
    <name type="synonym">Caerostris bankana</name>
    <dbReference type="NCBI Taxonomy" id="172846"/>
    <lineage>
        <taxon>Eukaryota</taxon>
        <taxon>Metazoa</taxon>
        <taxon>Ecdysozoa</taxon>
        <taxon>Arthropoda</taxon>
        <taxon>Chelicerata</taxon>
        <taxon>Arachnida</taxon>
        <taxon>Araneae</taxon>
        <taxon>Araneomorphae</taxon>
        <taxon>Entelegynae</taxon>
        <taxon>Araneoidea</taxon>
        <taxon>Araneidae</taxon>
        <taxon>Caerostris</taxon>
    </lineage>
</organism>
<gene>
    <name evidence="1" type="ORF">CEXT_684951</name>
</gene>
<evidence type="ECO:0000313" key="1">
    <source>
        <dbReference type="EMBL" id="GIZ02643.1"/>
    </source>
</evidence>
<proteinExistence type="predicted"/>
<dbReference type="AlphaFoldDB" id="A0AAV4Y678"/>
<dbReference type="EMBL" id="BPLR01001484">
    <property type="protein sequence ID" value="GIZ02643.1"/>
    <property type="molecule type" value="Genomic_DNA"/>
</dbReference>
<name>A0AAV4Y678_CAEEX</name>
<accession>A0AAV4Y678</accession>
<sequence>MAVFCVPRQTPCLSLQNILDKEFVLRKENIPFFEQRTLTQWRRFKAAIKLLSPQNMKQFRSLARRISILQTNEKCSRFIFMFGGQSRCSVCTPFKDLYDS</sequence>
<dbReference type="Proteomes" id="UP001054945">
    <property type="component" value="Unassembled WGS sequence"/>
</dbReference>